<name>A0ABX0FG90_9BURK</name>
<gene>
    <name evidence="3" type="ORF">GW587_04795</name>
</gene>
<feature type="transmembrane region" description="Helical" evidence="1">
    <location>
        <begin position="166"/>
        <end position="185"/>
    </location>
</feature>
<keyword evidence="1" id="KW-0812">Transmembrane</keyword>
<keyword evidence="1" id="KW-1133">Transmembrane helix</keyword>
<keyword evidence="3" id="KW-0808">Transferase</keyword>
<feature type="transmembrane region" description="Helical" evidence="1">
    <location>
        <begin position="12"/>
        <end position="32"/>
    </location>
</feature>
<feature type="transmembrane region" description="Helical" evidence="1">
    <location>
        <begin position="298"/>
        <end position="315"/>
    </location>
</feature>
<evidence type="ECO:0000256" key="1">
    <source>
        <dbReference type="SAM" id="Phobius"/>
    </source>
</evidence>
<dbReference type="EMBL" id="JAADJT010000002">
    <property type="protein sequence ID" value="NGZ83578.1"/>
    <property type="molecule type" value="Genomic_DNA"/>
</dbReference>
<keyword evidence="1" id="KW-0472">Membrane</keyword>
<accession>A0ABX0FG90</accession>
<reference evidence="3 4" key="1">
    <citation type="submission" date="2020-01" db="EMBL/GenBank/DDBJ databases">
        <authorList>
            <person name="Lee S.D."/>
        </authorList>
    </citation>
    <scope>NUCLEOTIDE SEQUENCE [LARGE SCALE GENOMIC DNA]</scope>
    <source>
        <strain evidence="3 4">SAP-35</strain>
    </source>
</reference>
<dbReference type="InterPro" id="IPR002656">
    <property type="entry name" value="Acyl_transf_3_dom"/>
</dbReference>
<evidence type="ECO:0000259" key="2">
    <source>
        <dbReference type="Pfam" id="PF01757"/>
    </source>
</evidence>
<proteinExistence type="predicted"/>
<dbReference type="Proteomes" id="UP000666369">
    <property type="component" value="Unassembled WGS sequence"/>
</dbReference>
<feature type="transmembrane region" description="Helical" evidence="1">
    <location>
        <begin position="88"/>
        <end position="108"/>
    </location>
</feature>
<keyword evidence="4" id="KW-1185">Reference proteome</keyword>
<protein>
    <submittedName>
        <fullName evidence="3">Acyltransferase</fullName>
    </submittedName>
</protein>
<organism evidence="3 4">
    <name type="scientific">Duganella aceris</name>
    <dbReference type="NCBI Taxonomy" id="2703883"/>
    <lineage>
        <taxon>Bacteria</taxon>
        <taxon>Pseudomonadati</taxon>
        <taxon>Pseudomonadota</taxon>
        <taxon>Betaproteobacteria</taxon>
        <taxon>Burkholderiales</taxon>
        <taxon>Oxalobacteraceae</taxon>
        <taxon>Telluria group</taxon>
        <taxon>Duganella</taxon>
    </lineage>
</organism>
<feature type="transmembrane region" description="Helical" evidence="1">
    <location>
        <begin position="264"/>
        <end position="286"/>
    </location>
</feature>
<dbReference type="RefSeq" id="WP_166099303.1">
    <property type="nucleotide sequence ID" value="NZ_JAADJT010000002.1"/>
</dbReference>
<feature type="transmembrane region" description="Helical" evidence="1">
    <location>
        <begin position="335"/>
        <end position="357"/>
    </location>
</feature>
<evidence type="ECO:0000313" key="4">
    <source>
        <dbReference type="Proteomes" id="UP000666369"/>
    </source>
</evidence>
<reference evidence="4" key="2">
    <citation type="submission" date="2023-07" db="EMBL/GenBank/DDBJ databases">
        <title>Duganella aceri sp. nov., isolated from tree sap.</title>
        <authorList>
            <person name="Kim I.S."/>
        </authorList>
    </citation>
    <scope>NUCLEOTIDE SEQUENCE [LARGE SCALE GENOMIC DNA]</scope>
    <source>
        <strain evidence="4">SAP-35</strain>
    </source>
</reference>
<dbReference type="PANTHER" id="PTHR23028:SF53">
    <property type="entry name" value="ACYL_TRANSF_3 DOMAIN-CONTAINING PROTEIN"/>
    <property type="match status" value="1"/>
</dbReference>
<feature type="transmembrane region" description="Helical" evidence="1">
    <location>
        <begin position="138"/>
        <end position="159"/>
    </location>
</feature>
<sequence length="384" mass="43011">MNPSTTRRNAGLDTLRALAIVLVFMNHYMIFVSDTPTFGWMSEIGWAGVDLFFALSGYLIGNQILGAIRRQQSGPERFSLPRFYARRLLRTLPNFYVVLALYALWPYWRGASVMPPLWKFLTFTQNIHLNPGTAFSHAWSLCVEEQFYLLLPALALLIAACRKSLVWAWIAVAGTLTAGMAIRYYLWTTQVGPEEQGGYHYYTLIYYSSLCRFDELVCGVALALLKNYHADAWTRITAFGNWTLAAGAALLALTWRLLLDDHYGLTMTVIGYPLLGLSFSLLLIAALSDGSLLQRYRVPGAASIALWSYAIYLTHKQLCVLLRVPLQAHGWGPDSWPAIAIMSVASIAAGWVLYLFVETPFMKLRDRYVPSNFAKPALPTALAA</sequence>
<feature type="transmembrane region" description="Helical" evidence="1">
    <location>
        <begin position="205"/>
        <end position="225"/>
    </location>
</feature>
<keyword evidence="3" id="KW-0012">Acyltransferase</keyword>
<comment type="caution">
    <text evidence="3">The sequence shown here is derived from an EMBL/GenBank/DDBJ whole genome shotgun (WGS) entry which is preliminary data.</text>
</comment>
<feature type="transmembrane region" description="Helical" evidence="1">
    <location>
        <begin position="44"/>
        <end position="68"/>
    </location>
</feature>
<feature type="transmembrane region" description="Helical" evidence="1">
    <location>
        <begin position="237"/>
        <end position="258"/>
    </location>
</feature>
<dbReference type="GO" id="GO:0016746">
    <property type="term" value="F:acyltransferase activity"/>
    <property type="evidence" value="ECO:0007669"/>
    <property type="project" value="UniProtKB-KW"/>
</dbReference>
<dbReference type="PANTHER" id="PTHR23028">
    <property type="entry name" value="ACETYLTRANSFERASE"/>
    <property type="match status" value="1"/>
</dbReference>
<dbReference type="InterPro" id="IPR050879">
    <property type="entry name" value="Acyltransferase_3"/>
</dbReference>
<evidence type="ECO:0000313" key="3">
    <source>
        <dbReference type="EMBL" id="NGZ83578.1"/>
    </source>
</evidence>
<dbReference type="Pfam" id="PF01757">
    <property type="entry name" value="Acyl_transf_3"/>
    <property type="match status" value="1"/>
</dbReference>
<feature type="domain" description="Acyltransferase 3" evidence="2">
    <location>
        <begin position="9"/>
        <end position="354"/>
    </location>
</feature>